<reference evidence="1" key="1">
    <citation type="submission" date="2023-03" db="EMBL/GenBank/DDBJ databases">
        <authorList>
            <person name="Steffen K."/>
            <person name="Cardenas P."/>
        </authorList>
    </citation>
    <scope>NUCLEOTIDE SEQUENCE</scope>
</reference>
<organism evidence="1 2">
    <name type="scientific">Geodia barretti</name>
    <name type="common">Barrett's horny sponge</name>
    <dbReference type="NCBI Taxonomy" id="519541"/>
    <lineage>
        <taxon>Eukaryota</taxon>
        <taxon>Metazoa</taxon>
        <taxon>Porifera</taxon>
        <taxon>Demospongiae</taxon>
        <taxon>Heteroscleromorpha</taxon>
        <taxon>Tetractinellida</taxon>
        <taxon>Astrophorina</taxon>
        <taxon>Geodiidae</taxon>
        <taxon>Geodia</taxon>
    </lineage>
</organism>
<gene>
    <name evidence="1" type="ORF">GBAR_LOCUS20048</name>
</gene>
<protein>
    <submittedName>
        <fullName evidence="1">Uncharacterized protein</fullName>
    </submittedName>
</protein>
<proteinExistence type="predicted"/>
<keyword evidence="2" id="KW-1185">Reference proteome</keyword>
<evidence type="ECO:0000313" key="1">
    <source>
        <dbReference type="EMBL" id="CAI8035747.1"/>
    </source>
</evidence>
<sequence>MDDNEIRIIRKHFQAVKDRILARFATGNKPSNLLEVVRLDYSRSASVEIRFTDNHKDRINNGTLIKYADRMRKDRFVKKL</sequence>
<dbReference type="AlphaFoldDB" id="A0AA35SUR9"/>
<evidence type="ECO:0000313" key="2">
    <source>
        <dbReference type="Proteomes" id="UP001174909"/>
    </source>
</evidence>
<name>A0AA35SUR9_GEOBA</name>
<dbReference type="Proteomes" id="UP001174909">
    <property type="component" value="Unassembled WGS sequence"/>
</dbReference>
<dbReference type="EMBL" id="CASHTH010002825">
    <property type="protein sequence ID" value="CAI8035747.1"/>
    <property type="molecule type" value="Genomic_DNA"/>
</dbReference>
<comment type="caution">
    <text evidence="1">The sequence shown here is derived from an EMBL/GenBank/DDBJ whole genome shotgun (WGS) entry which is preliminary data.</text>
</comment>
<accession>A0AA35SUR9</accession>